<evidence type="ECO:0000313" key="3">
    <source>
        <dbReference type="EMBL" id="QBD80623.1"/>
    </source>
</evidence>
<feature type="domain" description="Tyr recombinase" evidence="2">
    <location>
        <begin position="1"/>
        <end position="70"/>
    </location>
</feature>
<protein>
    <recommendedName>
        <fullName evidence="2">Tyr recombinase domain-containing protein</fullName>
    </recommendedName>
</protein>
<dbReference type="Gene3D" id="1.10.443.10">
    <property type="entry name" value="Intergrase catalytic core"/>
    <property type="match status" value="1"/>
</dbReference>
<keyword evidence="1" id="KW-0233">DNA recombination</keyword>
<dbReference type="PROSITE" id="PS51898">
    <property type="entry name" value="TYR_RECOMBINASE"/>
    <property type="match status" value="1"/>
</dbReference>
<proteinExistence type="predicted"/>
<accession>A0A4P6JYR0</accession>
<dbReference type="OrthoDB" id="9803188at2"/>
<name>A0A4P6JYR0_KTERU</name>
<organism evidence="3 4">
    <name type="scientific">Ktedonosporobacter rubrisoli</name>
    <dbReference type="NCBI Taxonomy" id="2509675"/>
    <lineage>
        <taxon>Bacteria</taxon>
        <taxon>Bacillati</taxon>
        <taxon>Chloroflexota</taxon>
        <taxon>Ktedonobacteria</taxon>
        <taxon>Ktedonobacterales</taxon>
        <taxon>Ktedonosporobacteraceae</taxon>
        <taxon>Ktedonosporobacter</taxon>
    </lineage>
</organism>
<dbReference type="AlphaFoldDB" id="A0A4P6JYR0"/>
<dbReference type="GO" id="GO:0006310">
    <property type="term" value="P:DNA recombination"/>
    <property type="evidence" value="ECO:0007669"/>
    <property type="project" value="UniProtKB-KW"/>
</dbReference>
<dbReference type="KEGG" id="kbs:EPA93_33480"/>
<dbReference type="InterPro" id="IPR002104">
    <property type="entry name" value="Integrase_catalytic"/>
</dbReference>
<gene>
    <name evidence="3" type="ORF">EPA93_33480</name>
</gene>
<evidence type="ECO:0000313" key="4">
    <source>
        <dbReference type="Proteomes" id="UP000290365"/>
    </source>
</evidence>
<keyword evidence="4" id="KW-1185">Reference proteome</keyword>
<dbReference type="EMBL" id="CP035758">
    <property type="protein sequence ID" value="QBD80623.1"/>
    <property type="molecule type" value="Genomic_DNA"/>
</dbReference>
<dbReference type="Proteomes" id="UP000290365">
    <property type="component" value="Chromosome"/>
</dbReference>
<dbReference type="RefSeq" id="WP_129891687.1">
    <property type="nucleotide sequence ID" value="NZ_CP035758.1"/>
</dbReference>
<dbReference type="InterPro" id="IPR011010">
    <property type="entry name" value="DNA_brk_join_enz"/>
</dbReference>
<dbReference type="GO" id="GO:0015074">
    <property type="term" value="P:DNA integration"/>
    <property type="evidence" value="ECO:0007669"/>
    <property type="project" value="InterPro"/>
</dbReference>
<dbReference type="Pfam" id="PF00589">
    <property type="entry name" value="Phage_integrase"/>
    <property type="match status" value="1"/>
</dbReference>
<evidence type="ECO:0000256" key="1">
    <source>
        <dbReference type="ARBA" id="ARBA00023172"/>
    </source>
</evidence>
<dbReference type="GO" id="GO:0003677">
    <property type="term" value="F:DNA binding"/>
    <property type="evidence" value="ECO:0007669"/>
    <property type="project" value="InterPro"/>
</dbReference>
<reference evidence="3 4" key="1">
    <citation type="submission" date="2019-01" db="EMBL/GenBank/DDBJ databases">
        <title>Ktedonosporobacter rubrisoli SCAWS-G2.</title>
        <authorList>
            <person name="Huang Y."/>
            <person name="Yan B."/>
        </authorList>
    </citation>
    <scope>NUCLEOTIDE SEQUENCE [LARGE SCALE GENOMIC DNA]</scope>
    <source>
        <strain evidence="3 4">SCAWS-G2</strain>
    </source>
</reference>
<dbReference type="InterPro" id="IPR013762">
    <property type="entry name" value="Integrase-like_cat_sf"/>
</dbReference>
<dbReference type="SUPFAM" id="SSF56349">
    <property type="entry name" value="DNA breaking-rejoining enzymes"/>
    <property type="match status" value="1"/>
</dbReference>
<sequence>MLWRSFRPLLCKASLPRMCFYDLRHSVASLLLSLGVHPKIVQELLGYSQISLTLDTYSHLLPCRKRQLDGSIPYSRGKAKPVAIRVAVKAERQADKEDR</sequence>
<evidence type="ECO:0000259" key="2">
    <source>
        <dbReference type="PROSITE" id="PS51898"/>
    </source>
</evidence>